<feature type="transmembrane region" description="Helical" evidence="12">
    <location>
        <begin position="138"/>
        <end position="157"/>
    </location>
</feature>
<dbReference type="InterPro" id="IPR035908">
    <property type="entry name" value="F0_ATP_A_sf"/>
</dbReference>
<dbReference type="SUPFAM" id="SSF81336">
    <property type="entry name" value="F1F0 ATP synthase subunit A"/>
    <property type="match status" value="1"/>
</dbReference>
<keyword evidence="7 12" id="KW-1133">Transmembrane helix</keyword>
<dbReference type="EMBL" id="FR856886">
    <property type="protein sequence ID" value="CCA94493.2"/>
    <property type="molecule type" value="Genomic_DNA"/>
</dbReference>
<evidence type="ECO:0000256" key="3">
    <source>
        <dbReference type="ARBA" id="ARBA00022448"/>
    </source>
</evidence>
<keyword evidence="6" id="KW-0375">Hydrogen ion transport</keyword>
<dbReference type="Pfam" id="PF00119">
    <property type="entry name" value="ATP-synt_A"/>
    <property type="match status" value="1"/>
</dbReference>
<keyword evidence="10" id="KW-0066">ATP synthesis</keyword>
<accession>K0JA12</accession>
<feature type="transmembrane region" description="Helical" evidence="12">
    <location>
        <begin position="72"/>
        <end position="89"/>
    </location>
</feature>
<evidence type="ECO:0000256" key="2">
    <source>
        <dbReference type="ARBA" id="ARBA00006810"/>
    </source>
</evidence>
<keyword evidence="3" id="KW-0813">Transport</keyword>
<geneLocation type="mitochondrion" evidence="13"/>
<dbReference type="CDD" id="cd00310">
    <property type="entry name" value="ATP-synt_Fo_a_6"/>
    <property type="match status" value="1"/>
</dbReference>
<evidence type="ECO:0000256" key="5">
    <source>
        <dbReference type="ARBA" id="ARBA00022692"/>
    </source>
</evidence>
<protein>
    <recommendedName>
        <fullName evidence="11">ATP synthase subunit a</fullName>
    </recommendedName>
</protein>
<organism evidence="13">
    <name type="scientific">Macracanthorhynchus hirudinaceus</name>
    <name type="common">Giant thorny-headed worm</name>
    <dbReference type="NCBI Taxonomy" id="1032456"/>
    <lineage>
        <taxon>Eukaryota</taxon>
        <taxon>Metazoa</taxon>
        <taxon>Spiralia</taxon>
        <taxon>Lophotrochozoa</taxon>
        <taxon>Acanthocephala</taxon>
        <taxon>Archiacanthocephala</taxon>
        <taxon>Oligacanthorhynchida</taxon>
        <taxon>Oligacanthorhynchidae</taxon>
        <taxon>Macracanthorhynchus</taxon>
    </lineage>
</organism>
<dbReference type="GeneID" id="14216980"/>
<feature type="transmembrane region" description="Helical" evidence="12">
    <location>
        <begin position="6"/>
        <end position="33"/>
    </location>
</feature>
<name>K0JA12_MACHR</name>
<dbReference type="GO" id="GO:0005743">
    <property type="term" value="C:mitochondrial inner membrane"/>
    <property type="evidence" value="ECO:0007669"/>
    <property type="project" value="UniProtKB-SubCell"/>
</dbReference>
<evidence type="ECO:0000256" key="10">
    <source>
        <dbReference type="ARBA" id="ARBA00023310"/>
    </source>
</evidence>
<dbReference type="PANTHER" id="PTHR11410:SF0">
    <property type="entry name" value="ATP SYNTHASE SUBUNIT A"/>
    <property type="match status" value="1"/>
</dbReference>
<dbReference type="GO" id="GO:0046933">
    <property type="term" value="F:proton-transporting ATP synthase activity, rotational mechanism"/>
    <property type="evidence" value="ECO:0007669"/>
    <property type="project" value="TreeGrafter"/>
</dbReference>
<keyword evidence="5 12" id="KW-0812">Transmembrane</keyword>
<proteinExistence type="inferred from homology"/>
<dbReference type="PRINTS" id="PR00123">
    <property type="entry name" value="ATPASEA"/>
</dbReference>
<evidence type="ECO:0000256" key="1">
    <source>
        <dbReference type="ARBA" id="ARBA00004141"/>
    </source>
</evidence>
<evidence type="ECO:0000256" key="11">
    <source>
        <dbReference type="RuleBase" id="RU004450"/>
    </source>
</evidence>
<dbReference type="InterPro" id="IPR000568">
    <property type="entry name" value="ATP_synth_F0_asu"/>
</dbReference>
<comment type="subcellular location">
    <subcellularLocation>
        <location evidence="1">Membrane</location>
        <topology evidence="1">Multi-pass membrane protein</topology>
    </subcellularLocation>
    <subcellularLocation>
        <location evidence="11">Mitochondrion inner membrane</location>
        <topology evidence="11">Multi-pass membrane protein</topology>
    </subcellularLocation>
</comment>
<feature type="transmembrane region" description="Helical" evidence="12">
    <location>
        <begin position="98"/>
        <end position="118"/>
    </location>
</feature>
<comment type="similarity">
    <text evidence="2">Belongs to the ATPase A chain family.</text>
</comment>
<feature type="transmembrane region" description="Helical" evidence="12">
    <location>
        <begin position="164"/>
        <end position="184"/>
    </location>
</feature>
<evidence type="ECO:0000256" key="12">
    <source>
        <dbReference type="SAM" id="Phobius"/>
    </source>
</evidence>
<gene>
    <name evidence="13" type="primary">ATP6</name>
</gene>
<dbReference type="CTD" id="4508"/>
<keyword evidence="4" id="KW-0138">CF(0)</keyword>
<dbReference type="RefSeq" id="YP_007183162.1">
    <property type="nucleotide sequence ID" value="NC_019808.1"/>
</dbReference>
<dbReference type="InterPro" id="IPR045083">
    <property type="entry name" value="ATP_synth_F0_asu_bact/mt"/>
</dbReference>
<sequence>MWVLWGLIVMFVVSSEVMWDVWANLMCMVKALLGMLVKQGMKWMMGAMVCYVLSMLLFMNVYGLGIEVFTMYYPYVMVMSFLVWLMVVVDDMKYSKKFLSHFVPVGVGLSMGAVLSLLELISHLIRPLTLCVRLSTNITAGHVMLSMVSLFCFSSLLMSAFLGFMLFLVMLLEVVVAVLQSYIYSSLLVLYHSEFI</sequence>
<evidence type="ECO:0000256" key="4">
    <source>
        <dbReference type="ARBA" id="ARBA00022547"/>
    </source>
</evidence>
<evidence type="ECO:0000256" key="9">
    <source>
        <dbReference type="ARBA" id="ARBA00023136"/>
    </source>
</evidence>
<evidence type="ECO:0000256" key="6">
    <source>
        <dbReference type="ARBA" id="ARBA00022781"/>
    </source>
</evidence>
<keyword evidence="9 12" id="KW-0472">Membrane</keyword>
<dbReference type="Gene3D" id="1.20.120.220">
    <property type="entry name" value="ATP synthase, F0 complex, subunit A"/>
    <property type="match status" value="1"/>
</dbReference>
<keyword evidence="13" id="KW-0496">Mitochondrion</keyword>
<dbReference type="AlphaFoldDB" id="K0JA12"/>
<keyword evidence="8" id="KW-0406">Ion transport</keyword>
<dbReference type="GO" id="GO:0045259">
    <property type="term" value="C:proton-transporting ATP synthase complex"/>
    <property type="evidence" value="ECO:0007669"/>
    <property type="project" value="UniProtKB-KW"/>
</dbReference>
<dbReference type="PANTHER" id="PTHR11410">
    <property type="entry name" value="ATP SYNTHASE SUBUNIT A"/>
    <property type="match status" value="1"/>
</dbReference>
<reference evidence="13" key="1">
    <citation type="journal article" date="2013" name="Mol. Phylogenet. Evol.">
        <title>Phylogenetic analyses of endoparasitic Acanthocephala based on mitochondrial genomes suggest secondary loss of sensory organs.</title>
        <authorList>
            <person name="Weber M."/>
            <person name="Wey-Fabrizius A.R."/>
            <person name="Podsiadlowski L."/>
            <person name="Witek A."/>
            <person name="Schill R.O."/>
            <person name="Sugar L."/>
            <person name="Herlyn H."/>
            <person name="Hankeln T."/>
        </authorList>
    </citation>
    <scope>NUCLEOTIDE SEQUENCE</scope>
</reference>
<evidence type="ECO:0000256" key="8">
    <source>
        <dbReference type="ARBA" id="ARBA00023065"/>
    </source>
</evidence>
<feature type="transmembrane region" description="Helical" evidence="12">
    <location>
        <begin position="45"/>
        <end position="66"/>
    </location>
</feature>
<evidence type="ECO:0000313" key="13">
    <source>
        <dbReference type="EMBL" id="CCA94493.2"/>
    </source>
</evidence>
<evidence type="ECO:0000256" key="7">
    <source>
        <dbReference type="ARBA" id="ARBA00022989"/>
    </source>
</evidence>